<proteinExistence type="predicted"/>
<dbReference type="GO" id="GO:0000902">
    <property type="term" value="P:cell morphogenesis"/>
    <property type="evidence" value="ECO:0007669"/>
    <property type="project" value="InterPro"/>
</dbReference>
<name>A0A914QMV1_9BILA</name>
<organism evidence="2 3">
    <name type="scientific">Panagrolaimus davidi</name>
    <dbReference type="NCBI Taxonomy" id="227884"/>
    <lineage>
        <taxon>Eukaryota</taxon>
        <taxon>Metazoa</taxon>
        <taxon>Ecdysozoa</taxon>
        <taxon>Nematoda</taxon>
        <taxon>Chromadorea</taxon>
        <taxon>Rhabditida</taxon>
        <taxon>Tylenchina</taxon>
        <taxon>Panagrolaimomorpha</taxon>
        <taxon>Panagrolaimoidea</taxon>
        <taxon>Panagrolaimidae</taxon>
        <taxon>Panagrolaimus</taxon>
    </lineage>
</organism>
<dbReference type="InterPro" id="IPR039867">
    <property type="entry name" value="Furry/Tao3/Mor2"/>
</dbReference>
<evidence type="ECO:0000256" key="1">
    <source>
        <dbReference type="SAM" id="MobiDB-lite"/>
    </source>
</evidence>
<keyword evidence="2" id="KW-1185">Reference proteome</keyword>
<dbReference type="PANTHER" id="PTHR12295:SF30">
    <property type="entry name" value="PROTEIN FURRY"/>
    <property type="match status" value="1"/>
</dbReference>
<feature type="compositionally biased region" description="Basic and acidic residues" evidence="1">
    <location>
        <begin position="44"/>
        <end position="59"/>
    </location>
</feature>
<dbReference type="AlphaFoldDB" id="A0A914QMV1"/>
<evidence type="ECO:0000313" key="3">
    <source>
        <dbReference type="WBParaSite" id="PDA_v2.g4962.t1"/>
    </source>
</evidence>
<sequence length="266" mass="30032">MTEQFKMTLVRHDVAPYYRWQLPHSDEEVLPTDETKENEEEMVETEKDLNSSLPDEKPESLNQSHGNLPKELPMPAYGGFYADLRPLLSVSNQSVVHFTKSNLALFLLCDLIGSDEDFSVDWNNHLTTIIHSSVLCLDAVRPLVCRHARKALINIALLYASPGTNTGVVANLLQNNIIEMERLEIIEKYSGTNDDVSIFYGNGTESTLSQRTETPSFAAALHGEYRQMLLQSKSVFNSSTDLLQALVFCLSERMDKPLWANEDHNI</sequence>
<dbReference type="GO" id="GO:0005938">
    <property type="term" value="C:cell cortex"/>
    <property type="evidence" value="ECO:0007669"/>
    <property type="project" value="TreeGrafter"/>
</dbReference>
<protein>
    <submittedName>
        <fullName evidence="3">Uncharacterized protein</fullName>
    </submittedName>
</protein>
<dbReference type="GO" id="GO:0031175">
    <property type="term" value="P:neuron projection development"/>
    <property type="evidence" value="ECO:0007669"/>
    <property type="project" value="TreeGrafter"/>
</dbReference>
<dbReference type="WBParaSite" id="PDA_v2.g4962.t1">
    <property type="protein sequence ID" value="PDA_v2.g4962.t1"/>
    <property type="gene ID" value="PDA_v2.g4962"/>
</dbReference>
<evidence type="ECO:0000313" key="2">
    <source>
        <dbReference type="Proteomes" id="UP000887578"/>
    </source>
</evidence>
<reference evidence="3" key="1">
    <citation type="submission" date="2022-11" db="UniProtKB">
        <authorList>
            <consortium name="WormBaseParasite"/>
        </authorList>
    </citation>
    <scope>IDENTIFICATION</scope>
</reference>
<feature type="region of interest" description="Disordered" evidence="1">
    <location>
        <begin position="28"/>
        <end position="68"/>
    </location>
</feature>
<feature type="compositionally biased region" description="Acidic residues" evidence="1">
    <location>
        <begin position="28"/>
        <end position="43"/>
    </location>
</feature>
<accession>A0A914QMV1</accession>
<dbReference type="PANTHER" id="PTHR12295">
    <property type="entry name" value="FURRY-RELATED"/>
    <property type="match status" value="1"/>
</dbReference>
<dbReference type="GO" id="GO:0030427">
    <property type="term" value="C:site of polarized growth"/>
    <property type="evidence" value="ECO:0007669"/>
    <property type="project" value="TreeGrafter"/>
</dbReference>
<dbReference type="Proteomes" id="UP000887578">
    <property type="component" value="Unplaced"/>
</dbReference>